<protein>
    <submittedName>
        <fullName evidence="2">Beta-lactamase/transpeptidase-like protein</fullName>
    </submittedName>
</protein>
<keyword evidence="3" id="KW-1185">Reference proteome</keyword>
<comment type="caution">
    <text evidence="2">The sequence shown here is derived from an EMBL/GenBank/DDBJ whole genome shotgun (WGS) entry which is preliminary data.</text>
</comment>
<name>A0AAD6XUB6_9AGAR</name>
<organism evidence="2 3">
    <name type="scientific">Mycena belliarum</name>
    <dbReference type="NCBI Taxonomy" id="1033014"/>
    <lineage>
        <taxon>Eukaryota</taxon>
        <taxon>Fungi</taxon>
        <taxon>Dikarya</taxon>
        <taxon>Basidiomycota</taxon>
        <taxon>Agaricomycotina</taxon>
        <taxon>Agaricomycetes</taxon>
        <taxon>Agaricomycetidae</taxon>
        <taxon>Agaricales</taxon>
        <taxon>Marasmiineae</taxon>
        <taxon>Mycenaceae</taxon>
        <taxon>Mycena</taxon>
    </lineage>
</organism>
<dbReference type="InterPro" id="IPR012338">
    <property type="entry name" value="Beta-lactam/transpept-like"/>
</dbReference>
<evidence type="ECO:0000259" key="1">
    <source>
        <dbReference type="Pfam" id="PF00144"/>
    </source>
</evidence>
<dbReference type="PANTHER" id="PTHR43283">
    <property type="entry name" value="BETA-LACTAMASE-RELATED"/>
    <property type="match status" value="1"/>
</dbReference>
<dbReference type="EMBL" id="JARJCN010000012">
    <property type="protein sequence ID" value="KAJ7095963.1"/>
    <property type="molecule type" value="Genomic_DNA"/>
</dbReference>
<accession>A0AAD6XUB6</accession>
<feature type="non-terminal residue" evidence="2">
    <location>
        <position position="1"/>
    </location>
</feature>
<gene>
    <name evidence="2" type="ORF">B0H15DRAFT_774534</name>
</gene>
<dbReference type="InterPro" id="IPR001466">
    <property type="entry name" value="Beta-lactam-related"/>
</dbReference>
<sequence length="391" mass="42476">PALFFGVTNVEEEIYMHQAGMKLVDDPVGGFIDEHSVFWLCSQTKLITTIAALQLIEQGKIGFDTCVDEILPELANPVIVTGSDGFGKLLTTRAKGRITFGQLLNHSSGLDYYVDGTTPASGIPLVYSHSFKPGEDVSTFFKIIQGSLPGVPLRFEPGTNFGYGFSSDCAGFIIERLTTRLTGKSLEEYFQEYIFMPLGIKSASFYLTPPLKERLLPLASRHANGDIIRLNGNPFFDQDPANVRVHLGGVGLYSSQKEYLSILRHLLQIKSGRATNPILTLASVDRLFEPTLPQAGAATISSFAAEDSKYLGLPAGFAQFSHGLLVTTADVPGGRKKGSGAWGGWANTSFFVDPTAGIAVVFGTQLEPTSDDKYKHLYSLLEKVLYSSLKV</sequence>
<dbReference type="InterPro" id="IPR050789">
    <property type="entry name" value="Diverse_Enzym_Activities"/>
</dbReference>
<proteinExistence type="predicted"/>
<evidence type="ECO:0000313" key="3">
    <source>
        <dbReference type="Proteomes" id="UP001222325"/>
    </source>
</evidence>
<feature type="domain" description="Beta-lactamase-related" evidence="1">
    <location>
        <begin position="5"/>
        <end position="375"/>
    </location>
</feature>
<dbReference type="SUPFAM" id="SSF56601">
    <property type="entry name" value="beta-lactamase/transpeptidase-like"/>
    <property type="match status" value="1"/>
</dbReference>
<reference evidence="2" key="1">
    <citation type="submission" date="2023-03" db="EMBL/GenBank/DDBJ databases">
        <title>Massive genome expansion in bonnet fungi (Mycena s.s.) driven by repeated elements and novel gene families across ecological guilds.</title>
        <authorList>
            <consortium name="Lawrence Berkeley National Laboratory"/>
            <person name="Harder C.B."/>
            <person name="Miyauchi S."/>
            <person name="Viragh M."/>
            <person name="Kuo A."/>
            <person name="Thoen E."/>
            <person name="Andreopoulos B."/>
            <person name="Lu D."/>
            <person name="Skrede I."/>
            <person name="Drula E."/>
            <person name="Henrissat B."/>
            <person name="Morin E."/>
            <person name="Kohler A."/>
            <person name="Barry K."/>
            <person name="LaButti K."/>
            <person name="Morin E."/>
            <person name="Salamov A."/>
            <person name="Lipzen A."/>
            <person name="Mereny Z."/>
            <person name="Hegedus B."/>
            <person name="Baldrian P."/>
            <person name="Stursova M."/>
            <person name="Weitz H."/>
            <person name="Taylor A."/>
            <person name="Grigoriev I.V."/>
            <person name="Nagy L.G."/>
            <person name="Martin F."/>
            <person name="Kauserud H."/>
        </authorList>
    </citation>
    <scope>NUCLEOTIDE SEQUENCE</scope>
    <source>
        <strain evidence="2">CBHHK173m</strain>
    </source>
</reference>
<dbReference type="Proteomes" id="UP001222325">
    <property type="component" value="Unassembled WGS sequence"/>
</dbReference>
<dbReference type="Gene3D" id="3.40.710.10">
    <property type="entry name" value="DD-peptidase/beta-lactamase superfamily"/>
    <property type="match status" value="1"/>
</dbReference>
<evidence type="ECO:0000313" key="2">
    <source>
        <dbReference type="EMBL" id="KAJ7095963.1"/>
    </source>
</evidence>
<dbReference type="Pfam" id="PF00144">
    <property type="entry name" value="Beta-lactamase"/>
    <property type="match status" value="1"/>
</dbReference>
<dbReference type="AlphaFoldDB" id="A0AAD6XUB6"/>
<dbReference type="PANTHER" id="PTHR43283:SF3">
    <property type="entry name" value="BETA-LACTAMASE FAMILY PROTEIN (AFU_ORTHOLOGUE AFUA_5G07500)"/>
    <property type="match status" value="1"/>
</dbReference>